<evidence type="ECO:0000313" key="2">
    <source>
        <dbReference type="EMBL" id="JAS67870.1"/>
    </source>
</evidence>
<organism evidence="1">
    <name type="scientific">Cuerna arida</name>
    <dbReference type="NCBI Taxonomy" id="1464854"/>
    <lineage>
        <taxon>Eukaryota</taxon>
        <taxon>Metazoa</taxon>
        <taxon>Ecdysozoa</taxon>
        <taxon>Arthropoda</taxon>
        <taxon>Hexapoda</taxon>
        <taxon>Insecta</taxon>
        <taxon>Pterygota</taxon>
        <taxon>Neoptera</taxon>
        <taxon>Paraneoptera</taxon>
        <taxon>Hemiptera</taxon>
        <taxon>Auchenorrhyncha</taxon>
        <taxon>Membracoidea</taxon>
        <taxon>Cicadellidae</taxon>
        <taxon>Cicadellinae</taxon>
        <taxon>Proconiini</taxon>
        <taxon>Cuerna</taxon>
    </lineage>
</organism>
<dbReference type="Pfam" id="PF08737">
    <property type="entry name" value="Rgp1"/>
    <property type="match status" value="2"/>
</dbReference>
<accession>A0A1B6FQB3</accession>
<dbReference type="InterPro" id="IPR014848">
    <property type="entry name" value="Rgp1"/>
</dbReference>
<dbReference type="EMBL" id="GECZ01001899">
    <property type="protein sequence ID" value="JAS67870.1"/>
    <property type="molecule type" value="Transcribed_RNA"/>
</dbReference>
<name>A0A1B6FQB3_9HEMI</name>
<evidence type="ECO:0008006" key="3">
    <source>
        <dbReference type="Google" id="ProtNLM"/>
    </source>
</evidence>
<dbReference type="AlphaFoldDB" id="A0A1B6FQB3"/>
<dbReference type="PANTHER" id="PTHR12507">
    <property type="entry name" value="REDUCED GROWTH PHENOTYPE 1 RGP1, YEAST -RELATED"/>
    <property type="match status" value="1"/>
</dbReference>
<dbReference type="EMBL" id="GECZ01017409">
    <property type="protein sequence ID" value="JAS52360.1"/>
    <property type="molecule type" value="Transcribed_RNA"/>
</dbReference>
<gene>
    <name evidence="2" type="ORF">g.15348</name>
    <name evidence="1" type="ORF">g.15350</name>
</gene>
<protein>
    <recommendedName>
        <fullName evidence="3">RAB6A-GEF complex partner protein 2</fullName>
    </recommendedName>
</protein>
<proteinExistence type="predicted"/>
<reference evidence="1" key="1">
    <citation type="submission" date="2015-11" db="EMBL/GenBank/DDBJ databases">
        <title>De novo transcriptome assembly of four potential Pierce s Disease insect vectors from Arizona vineyards.</title>
        <authorList>
            <person name="Tassone E.E."/>
        </authorList>
    </citation>
    <scope>NUCLEOTIDE SEQUENCE</scope>
</reference>
<evidence type="ECO:0000313" key="1">
    <source>
        <dbReference type="EMBL" id="JAS52360.1"/>
    </source>
</evidence>
<sequence length="383" mass="42984">MIEISAKLIGGPVYLPGENVGCYITFMNPPLPTDIRSRSHRDDLEVLAWATAQIHCQCSTNGKVPLPSKTPYLPEEKVVSNSETSFAPCQGDKGRIVLSTTPKILFCDLRLSPGESKSYFYSQSLPLEALPSYRGQLVKYSYKITIGSQRVNGIVKLLRVPLRVLDISGVPEINLCEDSEDLSPSNPFLESTNKDQEQDPTIQLLQNITARRNPNFYNITNSKGKVARFCLFKQAYKLGEDIIGTFDFSDSTVPCVQFTVTLQSEETIGEEYKAETKQQRAIASFSNCHEVCLSMKQCLLNLPIPLHATPTFSTRLVSLRWRLHFEFVTTQPDSVFQLPTDSSTWQGPGFLTIETMIWDLPIQIYPSLPTPEPQTNTKYSIIL</sequence>